<dbReference type="Proteomes" id="UP000031802">
    <property type="component" value="Unassembled WGS sequence"/>
</dbReference>
<feature type="transmembrane region" description="Helical" evidence="5">
    <location>
        <begin position="135"/>
        <end position="158"/>
    </location>
</feature>
<dbReference type="STRING" id="1229276.DI53_1780"/>
<dbReference type="eggNOG" id="COG3000">
    <property type="taxonomic scope" value="Bacteria"/>
</dbReference>
<evidence type="ECO:0000256" key="4">
    <source>
        <dbReference type="ARBA" id="ARBA00023136"/>
    </source>
</evidence>
<dbReference type="Pfam" id="PF04116">
    <property type="entry name" value="FA_hydroxylase"/>
    <property type="match status" value="1"/>
</dbReference>
<feature type="transmembrane region" description="Helical" evidence="5">
    <location>
        <begin position="88"/>
        <end position="114"/>
    </location>
</feature>
<dbReference type="GO" id="GO:0005506">
    <property type="term" value="F:iron ion binding"/>
    <property type="evidence" value="ECO:0007669"/>
    <property type="project" value="InterPro"/>
</dbReference>
<name>A0A0B8T1W8_9SPHI</name>
<evidence type="ECO:0000313" key="7">
    <source>
        <dbReference type="EMBL" id="KGE14751.1"/>
    </source>
</evidence>
<comment type="caution">
    <text evidence="7">The sequence shown here is derived from an EMBL/GenBank/DDBJ whole genome shotgun (WGS) entry which is preliminary data.</text>
</comment>
<dbReference type="GO" id="GO:0016491">
    <property type="term" value="F:oxidoreductase activity"/>
    <property type="evidence" value="ECO:0007669"/>
    <property type="project" value="InterPro"/>
</dbReference>
<evidence type="ECO:0000256" key="5">
    <source>
        <dbReference type="SAM" id="Phobius"/>
    </source>
</evidence>
<keyword evidence="2 5" id="KW-0812">Transmembrane</keyword>
<evidence type="ECO:0000256" key="3">
    <source>
        <dbReference type="ARBA" id="ARBA00022989"/>
    </source>
</evidence>
<protein>
    <submittedName>
        <fullName evidence="7">Fatty acid hydroxylase</fullName>
    </submittedName>
</protein>
<dbReference type="InterPro" id="IPR006694">
    <property type="entry name" value="Fatty_acid_hydroxylase"/>
</dbReference>
<dbReference type="EMBL" id="JJMU01000024">
    <property type="protein sequence ID" value="KGE14751.1"/>
    <property type="molecule type" value="Genomic_DNA"/>
</dbReference>
<evidence type="ECO:0000256" key="1">
    <source>
        <dbReference type="ARBA" id="ARBA00004370"/>
    </source>
</evidence>
<evidence type="ECO:0000313" key="8">
    <source>
        <dbReference type="Proteomes" id="UP000031802"/>
    </source>
</evidence>
<comment type="subcellular location">
    <subcellularLocation>
        <location evidence="1">Membrane</location>
    </subcellularLocation>
</comment>
<feature type="transmembrane region" description="Helical" evidence="5">
    <location>
        <begin position="12"/>
        <end position="34"/>
    </location>
</feature>
<keyword evidence="3 5" id="KW-1133">Transmembrane helix</keyword>
<dbReference type="AlphaFoldDB" id="A0A0B8T1W8"/>
<keyword evidence="8" id="KW-1185">Reference proteome</keyword>
<keyword evidence="4 5" id="KW-0472">Membrane</keyword>
<dbReference type="InterPro" id="IPR050307">
    <property type="entry name" value="Sterol_Desaturase_Related"/>
</dbReference>
<gene>
    <name evidence="7" type="ORF">DI53_1780</name>
</gene>
<feature type="transmembrane region" description="Helical" evidence="5">
    <location>
        <begin position="55"/>
        <end position="76"/>
    </location>
</feature>
<accession>A0A0B8T1W8</accession>
<sequence>MAHFDRFTVMEWIVFSLLSNCALYLLSIGLYIFIDRSCPKKKIQQEDFPITQSDIYLSFLTVLLNTIVMLLAVYLWKMGWIVIREFTTVFASIAEIICIIIVMDFLMFVFHYFAHLPVVYQLLHHKHHEHSSTNYLSLFVLHPFETLGFGLLMITLFLSYDFSLISISVYLFINLIWGTIGHLNREFFPSWADHLYLGTTKFHNKHHVNEGCNFGFYTTIWDRVFRTYKN</sequence>
<dbReference type="GO" id="GO:0008610">
    <property type="term" value="P:lipid biosynthetic process"/>
    <property type="evidence" value="ECO:0007669"/>
    <property type="project" value="InterPro"/>
</dbReference>
<feature type="domain" description="Fatty acid hydroxylase" evidence="6">
    <location>
        <begin position="97"/>
        <end position="227"/>
    </location>
</feature>
<reference evidence="7 8" key="2">
    <citation type="journal article" date="2015" name="PLoS ONE">
        <title>Whole-Genome Optical Mapping and Finished Genome Sequence of Sphingobacterium deserti sp. nov., a New Species Isolated from the Western Desert of China.</title>
        <authorList>
            <person name="Teng C."/>
            <person name="Zhou Z."/>
            <person name="Molnar I."/>
            <person name="Li X."/>
            <person name="Tang R."/>
            <person name="Chen M."/>
            <person name="Wang L."/>
            <person name="Su S."/>
            <person name="Zhang W."/>
            <person name="Lin M."/>
        </authorList>
    </citation>
    <scope>NUCLEOTIDE SEQUENCE [LARGE SCALE GENOMIC DNA]</scope>
    <source>
        <strain evidence="8">ACCC05744</strain>
    </source>
</reference>
<dbReference type="PATRIC" id="fig|1229276.3.peg.1833"/>
<evidence type="ECO:0000256" key="2">
    <source>
        <dbReference type="ARBA" id="ARBA00022692"/>
    </source>
</evidence>
<organism evidence="7 8">
    <name type="scientific">Sphingobacterium deserti</name>
    <dbReference type="NCBI Taxonomy" id="1229276"/>
    <lineage>
        <taxon>Bacteria</taxon>
        <taxon>Pseudomonadati</taxon>
        <taxon>Bacteroidota</taxon>
        <taxon>Sphingobacteriia</taxon>
        <taxon>Sphingobacteriales</taxon>
        <taxon>Sphingobacteriaceae</taxon>
        <taxon>Sphingobacterium</taxon>
    </lineage>
</organism>
<dbReference type="OrthoDB" id="9770329at2"/>
<dbReference type="GO" id="GO:0016020">
    <property type="term" value="C:membrane"/>
    <property type="evidence" value="ECO:0007669"/>
    <property type="project" value="UniProtKB-SubCell"/>
</dbReference>
<proteinExistence type="predicted"/>
<feature type="transmembrane region" description="Helical" evidence="5">
    <location>
        <begin position="164"/>
        <end position="183"/>
    </location>
</feature>
<evidence type="ECO:0000259" key="6">
    <source>
        <dbReference type="Pfam" id="PF04116"/>
    </source>
</evidence>
<dbReference type="PANTHER" id="PTHR11863">
    <property type="entry name" value="STEROL DESATURASE"/>
    <property type="match status" value="1"/>
</dbReference>
<reference evidence="8" key="1">
    <citation type="submission" date="2014-04" db="EMBL/GenBank/DDBJ databases">
        <title>Whole-Genome optical mapping and complete genome sequence of Sphingobacterium deserti sp. nov., a new spaces isolated from desert in the west of China.</title>
        <authorList>
            <person name="Teng C."/>
            <person name="Zhou Z."/>
            <person name="Li X."/>
            <person name="Chen M."/>
            <person name="Lin M."/>
            <person name="Wang L."/>
            <person name="Su S."/>
            <person name="Zhang C."/>
            <person name="Zhang W."/>
        </authorList>
    </citation>
    <scope>NUCLEOTIDE SEQUENCE [LARGE SCALE GENOMIC DNA]</scope>
    <source>
        <strain evidence="8">ACCC05744</strain>
    </source>
</reference>